<keyword evidence="2" id="KW-1185">Reference proteome</keyword>
<name>A0A9D4HEQ2_DREPO</name>
<evidence type="ECO:0000313" key="2">
    <source>
        <dbReference type="Proteomes" id="UP000828390"/>
    </source>
</evidence>
<organism evidence="1 2">
    <name type="scientific">Dreissena polymorpha</name>
    <name type="common">Zebra mussel</name>
    <name type="synonym">Mytilus polymorpha</name>
    <dbReference type="NCBI Taxonomy" id="45954"/>
    <lineage>
        <taxon>Eukaryota</taxon>
        <taxon>Metazoa</taxon>
        <taxon>Spiralia</taxon>
        <taxon>Lophotrochozoa</taxon>
        <taxon>Mollusca</taxon>
        <taxon>Bivalvia</taxon>
        <taxon>Autobranchia</taxon>
        <taxon>Heteroconchia</taxon>
        <taxon>Euheterodonta</taxon>
        <taxon>Imparidentia</taxon>
        <taxon>Neoheterodontei</taxon>
        <taxon>Myida</taxon>
        <taxon>Dreissenoidea</taxon>
        <taxon>Dreissenidae</taxon>
        <taxon>Dreissena</taxon>
    </lineage>
</organism>
<gene>
    <name evidence="1" type="ORF">DPMN_057371</name>
</gene>
<comment type="caution">
    <text evidence="1">The sequence shown here is derived from an EMBL/GenBank/DDBJ whole genome shotgun (WGS) entry which is preliminary data.</text>
</comment>
<dbReference type="AlphaFoldDB" id="A0A9D4HEQ2"/>
<dbReference type="EMBL" id="JAIWYP010000013">
    <property type="protein sequence ID" value="KAH3714681.1"/>
    <property type="molecule type" value="Genomic_DNA"/>
</dbReference>
<evidence type="ECO:0000313" key="1">
    <source>
        <dbReference type="EMBL" id="KAH3714681.1"/>
    </source>
</evidence>
<sequence length="129" mass="15123">MDCRGCNLVHCHKYCTKNVTSRVLTIFQYRHIGKTARLLAGMFNEPKNIFNLRKYIKCHGEWTKMKTAPPLAPIQTNVLTKFHEDWTINVSSRVFTRFFKLGQDIIWTNILTKFNEDSTINVTSRVLTR</sequence>
<proteinExistence type="predicted"/>
<accession>A0A9D4HEQ2</accession>
<dbReference type="Proteomes" id="UP000828390">
    <property type="component" value="Unassembled WGS sequence"/>
</dbReference>
<reference evidence="1" key="2">
    <citation type="submission" date="2020-11" db="EMBL/GenBank/DDBJ databases">
        <authorList>
            <person name="McCartney M.A."/>
            <person name="Auch B."/>
            <person name="Kono T."/>
            <person name="Mallez S."/>
            <person name="Becker A."/>
            <person name="Gohl D.M."/>
            <person name="Silverstein K.A.T."/>
            <person name="Koren S."/>
            <person name="Bechman K.B."/>
            <person name="Herman A."/>
            <person name="Abrahante J.E."/>
            <person name="Garbe J."/>
        </authorList>
    </citation>
    <scope>NUCLEOTIDE SEQUENCE</scope>
    <source>
        <strain evidence="1">Duluth1</strain>
        <tissue evidence="1">Whole animal</tissue>
    </source>
</reference>
<protein>
    <submittedName>
        <fullName evidence="1">Uncharacterized protein</fullName>
    </submittedName>
</protein>
<reference evidence="1" key="1">
    <citation type="journal article" date="2019" name="bioRxiv">
        <title>The Genome of the Zebra Mussel, Dreissena polymorpha: A Resource for Invasive Species Research.</title>
        <authorList>
            <person name="McCartney M.A."/>
            <person name="Auch B."/>
            <person name="Kono T."/>
            <person name="Mallez S."/>
            <person name="Zhang Y."/>
            <person name="Obille A."/>
            <person name="Becker A."/>
            <person name="Abrahante J.E."/>
            <person name="Garbe J."/>
            <person name="Badalamenti J.P."/>
            <person name="Herman A."/>
            <person name="Mangelson H."/>
            <person name="Liachko I."/>
            <person name="Sullivan S."/>
            <person name="Sone E.D."/>
            <person name="Koren S."/>
            <person name="Silverstein K.A.T."/>
            <person name="Beckman K.B."/>
            <person name="Gohl D.M."/>
        </authorList>
    </citation>
    <scope>NUCLEOTIDE SEQUENCE</scope>
    <source>
        <strain evidence="1">Duluth1</strain>
        <tissue evidence="1">Whole animal</tissue>
    </source>
</reference>